<sequence length="459" mass="51327">MNLKYELRNGWKVINEMNNIDAVMKYSDEYMDFLNKGKTERKCVKEIEKMAIEKGFKSILDIEKVSPGDKIYAINKDKNIALFIIGKQDIEKGLRIIGSHIDSPRLDLKPNPLYEDDNMGYFKTHYYGGIKKYQWVTIPLAMYGVVILRDGSKVEINIGDEENDPVFCVTDLLPHLAAKQRQKTLEKGIEGEDLNLLIGSIPDEDQEKDKVKMNILNILNSKYNLVEEDFISAEIEIVPAGKAKNLGFDSSMILSYGHDDRVCSFAGVKAILETENPEYTASILCADKEETGSNGNTGMHSRFYENTVAELINMQTDYSDLKIRRAFSNSKVLSADVNAGYDPNYSSVYEKNNSCHIGYGVCISKYTGARGKSGTSDANAEFVGEIRSIFNEANVVWQSGELGKVDEGGGGTIAYILANYDAQVLDCGVGVLSMHAPYEIISKADIFEMYRGYKAFLNK</sequence>
<evidence type="ECO:0000256" key="7">
    <source>
        <dbReference type="ARBA" id="ARBA00022833"/>
    </source>
</evidence>
<dbReference type="Gene3D" id="2.30.250.10">
    <property type="entry name" value="Aminopeptidase i, Domain 2"/>
    <property type="match status" value="1"/>
</dbReference>
<dbReference type="Gene3D" id="3.40.630.10">
    <property type="entry name" value="Zn peptidases"/>
    <property type="match status" value="1"/>
</dbReference>
<evidence type="ECO:0000256" key="10">
    <source>
        <dbReference type="RuleBase" id="RU004387"/>
    </source>
</evidence>
<keyword evidence="6 9" id="KW-0378">Hydrolase</keyword>
<evidence type="ECO:0000256" key="6">
    <source>
        <dbReference type="ARBA" id="ARBA00022801"/>
    </source>
</evidence>
<dbReference type="CDD" id="cd05659">
    <property type="entry name" value="M18_API"/>
    <property type="match status" value="1"/>
</dbReference>
<comment type="cofactor">
    <cofactor evidence="1 10">
        <name>Zn(2+)</name>
        <dbReference type="ChEBI" id="CHEBI:29105"/>
    </cofactor>
</comment>
<keyword evidence="4 9" id="KW-0645">Protease</keyword>
<dbReference type="GO" id="GO:0005737">
    <property type="term" value="C:cytoplasm"/>
    <property type="evidence" value="ECO:0007669"/>
    <property type="project" value="UniProtKB-ARBA"/>
</dbReference>
<dbReference type="NCBIfam" id="NF002600">
    <property type="entry name" value="PRK02256.1"/>
    <property type="match status" value="1"/>
</dbReference>
<dbReference type="PANTHER" id="PTHR28570:SF2">
    <property type="entry name" value="M18 FAMILY AMINOPEPTIDASE 1-RELATED"/>
    <property type="match status" value="1"/>
</dbReference>
<dbReference type="GeneID" id="89564581"/>
<evidence type="ECO:0000256" key="2">
    <source>
        <dbReference type="ARBA" id="ARBA00008290"/>
    </source>
</evidence>
<comment type="similarity">
    <text evidence="2 9">Belongs to the peptidase M18 family.</text>
</comment>
<dbReference type="PRINTS" id="PR00932">
    <property type="entry name" value="AMINO1PTASE"/>
</dbReference>
<dbReference type="EC" id="3.4.11.-" evidence="10"/>
<keyword evidence="3 9" id="KW-0031">Aminopeptidase</keyword>
<reference evidence="11" key="1">
    <citation type="submission" date="2019-11" db="EMBL/GenBank/DDBJ databases">
        <authorList>
            <person name="Feng L."/>
        </authorList>
    </citation>
    <scope>NUCLEOTIDE SEQUENCE</scope>
    <source>
        <strain evidence="11">IbartlettiiLFYP30</strain>
    </source>
</reference>
<dbReference type="InterPro" id="IPR023358">
    <property type="entry name" value="Peptidase_M18_dom2"/>
</dbReference>
<proteinExistence type="inferred from homology"/>
<gene>
    <name evidence="11" type="primary">apeA</name>
    <name evidence="11" type="ORF">IBLFYP30_01609</name>
</gene>
<dbReference type="GO" id="GO:0008270">
    <property type="term" value="F:zinc ion binding"/>
    <property type="evidence" value="ECO:0007669"/>
    <property type="project" value="InterPro"/>
</dbReference>
<dbReference type="PANTHER" id="PTHR28570">
    <property type="entry name" value="ASPARTYL AMINOPEPTIDASE"/>
    <property type="match status" value="1"/>
</dbReference>
<evidence type="ECO:0000256" key="1">
    <source>
        <dbReference type="ARBA" id="ARBA00001947"/>
    </source>
</evidence>
<dbReference type="RefSeq" id="WP_007285889.1">
    <property type="nucleotide sequence ID" value="NZ_CACRUE010000024.1"/>
</dbReference>
<evidence type="ECO:0000256" key="3">
    <source>
        <dbReference type="ARBA" id="ARBA00022438"/>
    </source>
</evidence>
<dbReference type="Pfam" id="PF02127">
    <property type="entry name" value="Peptidase_M18"/>
    <property type="match status" value="1"/>
</dbReference>
<name>A0A6N3BJC3_9FIRM</name>
<keyword evidence="7 9" id="KW-0862">Zinc</keyword>
<dbReference type="GO" id="GO:0008237">
    <property type="term" value="F:metallopeptidase activity"/>
    <property type="evidence" value="ECO:0007669"/>
    <property type="project" value="UniProtKB-KW"/>
</dbReference>
<dbReference type="InterPro" id="IPR001948">
    <property type="entry name" value="Peptidase_M18"/>
</dbReference>
<protein>
    <recommendedName>
        <fullName evidence="10">M18 family aminopeptidase</fullName>
        <ecNumber evidence="10">3.4.11.-</ecNumber>
    </recommendedName>
</protein>
<evidence type="ECO:0000256" key="5">
    <source>
        <dbReference type="ARBA" id="ARBA00022723"/>
    </source>
</evidence>
<evidence type="ECO:0000256" key="4">
    <source>
        <dbReference type="ARBA" id="ARBA00022670"/>
    </source>
</evidence>
<dbReference type="GO" id="GO:0004177">
    <property type="term" value="F:aminopeptidase activity"/>
    <property type="evidence" value="ECO:0007669"/>
    <property type="project" value="UniProtKB-KW"/>
</dbReference>
<keyword evidence="8 9" id="KW-0482">Metalloprotease</keyword>
<dbReference type="FunFam" id="2.30.250.10:FF:000006">
    <property type="entry name" value="Probable M18 family aminopeptidase 1"/>
    <property type="match status" value="1"/>
</dbReference>
<accession>A0A6N3BJC3</accession>
<evidence type="ECO:0000256" key="8">
    <source>
        <dbReference type="ARBA" id="ARBA00023049"/>
    </source>
</evidence>
<organism evidence="11">
    <name type="scientific">Intestinibacter bartlettii</name>
    <dbReference type="NCBI Taxonomy" id="261299"/>
    <lineage>
        <taxon>Bacteria</taxon>
        <taxon>Bacillati</taxon>
        <taxon>Bacillota</taxon>
        <taxon>Clostridia</taxon>
        <taxon>Peptostreptococcales</taxon>
        <taxon>Peptostreptococcaceae</taxon>
        <taxon>Intestinibacter</taxon>
    </lineage>
</organism>
<evidence type="ECO:0000313" key="11">
    <source>
        <dbReference type="EMBL" id="VYU04820.1"/>
    </source>
</evidence>
<dbReference type="EMBL" id="CACRUE010000024">
    <property type="protein sequence ID" value="VYU04820.1"/>
    <property type="molecule type" value="Genomic_DNA"/>
</dbReference>
<dbReference type="AlphaFoldDB" id="A0A6N3BJC3"/>
<keyword evidence="5 9" id="KW-0479">Metal-binding</keyword>
<dbReference type="SUPFAM" id="SSF101821">
    <property type="entry name" value="Aminopeptidase/glucanase lid domain"/>
    <property type="match status" value="1"/>
</dbReference>
<evidence type="ECO:0000256" key="9">
    <source>
        <dbReference type="RuleBase" id="RU004386"/>
    </source>
</evidence>
<dbReference type="GO" id="GO:0006508">
    <property type="term" value="P:proteolysis"/>
    <property type="evidence" value="ECO:0007669"/>
    <property type="project" value="UniProtKB-KW"/>
</dbReference>
<dbReference type="SUPFAM" id="SSF53187">
    <property type="entry name" value="Zn-dependent exopeptidases"/>
    <property type="match status" value="1"/>
</dbReference>